<dbReference type="Pfam" id="PF00356">
    <property type="entry name" value="LacI"/>
    <property type="match status" value="1"/>
</dbReference>
<dbReference type="InterPro" id="IPR000843">
    <property type="entry name" value="HTH_LacI"/>
</dbReference>
<evidence type="ECO:0000256" key="3">
    <source>
        <dbReference type="ARBA" id="ARBA00023125"/>
    </source>
</evidence>
<evidence type="ECO:0000313" key="6">
    <source>
        <dbReference type="EMBL" id="HHS01323.1"/>
    </source>
</evidence>
<dbReference type="Gene3D" id="3.40.50.2300">
    <property type="match status" value="2"/>
</dbReference>
<dbReference type="PROSITE" id="PS50932">
    <property type="entry name" value="HTH_LACI_2"/>
    <property type="match status" value="1"/>
</dbReference>
<keyword evidence="2" id="KW-0805">Transcription regulation</keyword>
<proteinExistence type="predicted"/>
<evidence type="ECO:0000256" key="1">
    <source>
        <dbReference type="ARBA" id="ARBA00022491"/>
    </source>
</evidence>
<dbReference type="CDD" id="cd01392">
    <property type="entry name" value="HTH_LacI"/>
    <property type="match status" value="1"/>
</dbReference>
<comment type="caution">
    <text evidence="6">The sequence shown here is derived from an EMBL/GenBank/DDBJ whole genome shotgun (WGS) entry which is preliminary data.</text>
</comment>
<dbReference type="Pfam" id="PF13377">
    <property type="entry name" value="Peripla_BP_3"/>
    <property type="match status" value="1"/>
</dbReference>
<feature type="domain" description="HTH lacI-type" evidence="5">
    <location>
        <begin position="6"/>
        <end position="59"/>
    </location>
</feature>
<dbReference type="SUPFAM" id="SSF47413">
    <property type="entry name" value="lambda repressor-like DNA-binding domains"/>
    <property type="match status" value="1"/>
</dbReference>
<evidence type="ECO:0000256" key="2">
    <source>
        <dbReference type="ARBA" id="ARBA00023015"/>
    </source>
</evidence>
<sequence length="337" mass="38134">MVKIPATIKDIAKYTGLSIATISKYLNGGNVLEKNRILIEEAIKALDFEVNEIARGLRTNKTMTIGVLIPVFEVFFNTIVSSLENVLLETGYSVVVCDYRDDEKLEKERLDFLYKKRVDALVVVPTYLKGSDIKKIIKRDIPIVAVDRPIEDFECDTILVNNFEVSYQAVEKLILMGHRKIGIICGPQNIYTAQERLNGYMKAHIDYKISVNEEYIKFGEFHNMESGYKKMIELLEIPNPPTAVFITNYEMTLGAIIAVNEKDIKIPDDLSIIGFDNLEMAKIVKPSLSLVVQPMEEIGEVVASLLLKRLKGDKTDFPLQKKLNAQVLIKNSVKKIT</sequence>
<dbReference type="SMART" id="SM00354">
    <property type="entry name" value="HTH_LACI"/>
    <property type="match status" value="1"/>
</dbReference>
<gene>
    <name evidence="6" type="ORF">ENL71_02135</name>
</gene>
<keyword evidence="1" id="KW-0678">Repressor</keyword>
<accession>A0A7C5V3A8</accession>
<dbReference type="InterPro" id="IPR010982">
    <property type="entry name" value="Lambda_DNA-bd_dom_sf"/>
</dbReference>
<keyword evidence="3" id="KW-0238">DNA-binding</keyword>
<dbReference type="SUPFAM" id="SSF53822">
    <property type="entry name" value="Periplasmic binding protein-like I"/>
    <property type="match status" value="1"/>
</dbReference>
<keyword evidence="4" id="KW-0804">Transcription</keyword>
<dbReference type="PANTHER" id="PTHR30146">
    <property type="entry name" value="LACI-RELATED TRANSCRIPTIONAL REPRESSOR"/>
    <property type="match status" value="1"/>
</dbReference>
<evidence type="ECO:0000256" key="4">
    <source>
        <dbReference type="ARBA" id="ARBA00023163"/>
    </source>
</evidence>
<dbReference type="CDD" id="cd06267">
    <property type="entry name" value="PBP1_LacI_sugar_binding-like"/>
    <property type="match status" value="1"/>
</dbReference>
<dbReference type="InterPro" id="IPR046335">
    <property type="entry name" value="LacI/GalR-like_sensor"/>
</dbReference>
<name>A0A7C5V3A8_9FIRM</name>
<dbReference type="EMBL" id="DRUZ01000030">
    <property type="protein sequence ID" value="HHS01323.1"/>
    <property type="molecule type" value="Genomic_DNA"/>
</dbReference>
<dbReference type="PANTHER" id="PTHR30146:SF148">
    <property type="entry name" value="HTH-TYPE TRANSCRIPTIONAL REPRESSOR PURR-RELATED"/>
    <property type="match status" value="1"/>
</dbReference>
<dbReference type="GO" id="GO:0003700">
    <property type="term" value="F:DNA-binding transcription factor activity"/>
    <property type="evidence" value="ECO:0007669"/>
    <property type="project" value="TreeGrafter"/>
</dbReference>
<reference evidence="6" key="1">
    <citation type="journal article" date="2020" name="mSystems">
        <title>Genome- and Community-Level Interaction Insights into Carbon Utilization and Element Cycling Functions of Hydrothermarchaeota in Hydrothermal Sediment.</title>
        <authorList>
            <person name="Zhou Z."/>
            <person name="Liu Y."/>
            <person name="Xu W."/>
            <person name="Pan J."/>
            <person name="Luo Z.H."/>
            <person name="Li M."/>
        </authorList>
    </citation>
    <scope>NUCLEOTIDE SEQUENCE [LARGE SCALE GENOMIC DNA]</scope>
    <source>
        <strain evidence="6">SpSt-102</strain>
    </source>
</reference>
<organism evidence="6">
    <name type="scientific">Caldicellulosiruptor owensensis</name>
    <dbReference type="NCBI Taxonomy" id="55205"/>
    <lineage>
        <taxon>Bacteria</taxon>
        <taxon>Bacillati</taxon>
        <taxon>Bacillota</taxon>
        <taxon>Bacillota incertae sedis</taxon>
        <taxon>Caldicellulosiruptorales</taxon>
        <taxon>Caldicellulosiruptoraceae</taxon>
        <taxon>Caldicellulosiruptor</taxon>
    </lineage>
</organism>
<dbReference type="AlphaFoldDB" id="A0A7C5V3A8"/>
<dbReference type="GO" id="GO:0000976">
    <property type="term" value="F:transcription cis-regulatory region binding"/>
    <property type="evidence" value="ECO:0007669"/>
    <property type="project" value="TreeGrafter"/>
</dbReference>
<protein>
    <submittedName>
        <fullName evidence="6">LacI family transcriptional regulator</fullName>
    </submittedName>
</protein>
<evidence type="ECO:0000259" key="5">
    <source>
        <dbReference type="PROSITE" id="PS50932"/>
    </source>
</evidence>
<dbReference type="Gene3D" id="1.10.260.40">
    <property type="entry name" value="lambda repressor-like DNA-binding domains"/>
    <property type="match status" value="1"/>
</dbReference>
<dbReference type="InterPro" id="IPR028082">
    <property type="entry name" value="Peripla_BP_I"/>
</dbReference>